<keyword evidence="6" id="KW-1185">Reference proteome</keyword>
<dbReference type="PROSITE" id="PS50067">
    <property type="entry name" value="KINESIN_MOTOR_2"/>
    <property type="match status" value="1"/>
</dbReference>
<protein>
    <submittedName>
        <fullName evidence="5">Kinesin-like protein FLA10</fullName>
    </submittedName>
</protein>
<dbReference type="SMART" id="SM00129">
    <property type="entry name" value="KISc"/>
    <property type="match status" value="1"/>
</dbReference>
<evidence type="ECO:0000313" key="5">
    <source>
        <dbReference type="EMBL" id="PNH06807.1"/>
    </source>
</evidence>
<dbReference type="GO" id="GO:0005524">
    <property type="term" value="F:ATP binding"/>
    <property type="evidence" value="ECO:0007669"/>
    <property type="project" value="InterPro"/>
</dbReference>
<feature type="region of interest" description="Disordered" evidence="3">
    <location>
        <begin position="116"/>
        <end position="198"/>
    </location>
</feature>
<feature type="domain" description="Kinesin motor" evidence="4">
    <location>
        <begin position="3"/>
        <end position="84"/>
    </location>
</feature>
<accession>A0A2J8A2R1</accession>
<organism evidence="5 6">
    <name type="scientific">Tetrabaena socialis</name>
    <dbReference type="NCBI Taxonomy" id="47790"/>
    <lineage>
        <taxon>Eukaryota</taxon>
        <taxon>Viridiplantae</taxon>
        <taxon>Chlorophyta</taxon>
        <taxon>core chlorophytes</taxon>
        <taxon>Chlorophyceae</taxon>
        <taxon>CS clade</taxon>
        <taxon>Chlamydomonadales</taxon>
        <taxon>Tetrabaenaceae</taxon>
        <taxon>Tetrabaena</taxon>
    </lineage>
</organism>
<dbReference type="GO" id="GO:0000278">
    <property type="term" value="P:mitotic cell cycle"/>
    <property type="evidence" value="ECO:0007669"/>
    <property type="project" value="TreeGrafter"/>
</dbReference>
<feature type="compositionally biased region" description="Basic and acidic residues" evidence="3">
    <location>
        <begin position="183"/>
        <end position="192"/>
    </location>
</feature>
<keyword evidence="1" id="KW-0505">Motor protein</keyword>
<dbReference type="AlphaFoldDB" id="A0A2J8A2R1"/>
<evidence type="ECO:0000256" key="1">
    <source>
        <dbReference type="ARBA" id="ARBA00023175"/>
    </source>
</evidence>
<comment type="caution">
    <text evidence="2">Lacks conserved residue(s) required for the propagation of feature annotation.</text>
</comment>
<reference evidence="5 6" key="1">
    <citation type="journal article" date="2017" name="Mol. Biol. Evol.">
        <title>The 4-celled Tetrabaena socialis nuclear genome reveals the essential components for genetic control of cell number at the origin of multicellularity in the volvocine lineage.</title>
        <authorList>
            <person name="Featherston J."/>
            <person name="Arakaki Y."/>
            <person name="Hanschen E.R."/>
            <person name="Ferris P.J."/>
            <person name="Michod R.E."/>
            <person name="Olson B.J.S.C."/>
            <person name="Nozaki H."/>
            <person name="Durand P.M."/>
        </authorList>
    </citation>
    <scope>NUCLEOTIDE SEQUENCE [LARGE SCALE GENOMIC DNA]</scope>
    <source>
        <strain evidence="5 6">NIES-571</strain>
    </source>
</reference>
<gene>
    <name evidence="5" type="ORF">TSOC_006790</name>
</gene>
<sequence>MLNYLVVVRCRPLNGKEKADGRARIVEMDVDAGAVKVRNPKADASEPPKAFTFDQVYDWNCQQRDVFDITARPLIDTSIEGYNGDSDPGDGQTATPRRPGGLAGFYVQFEEAGAGANGRAGKGGATARPGSSAGRPVGSAARRVGNGKPGGKDPTDIGSLRDSVNWGDDDDKKAGALPKAKGLVKDTHDPRLRTKAAK</sequence>
<dbReference type="Gene3D" id="3.40.850.10">
    <property type="entry name" value="Kinesin motor domain"/>
    <property type="match status" value="1"/>
</dbReference>
<feature type="region of interest" description="Disordered" evidence="3">
    <location>
        <begin position="78"/>
        <end position="101"/>
    </location>
</feature>
<comment type="similarity">
    <text evidence="2">Belongs to the TRAFAC class myosin-kinesin ATPase superfamily. Kinesin family.</text>
</comment>
<dbReference type="EMBL" id="PGGS01000214">
    <property type="protein sequence ID" value="PNH06807.1"/>
    <property type="molecule type" value="Genomic_DNA"/>
</dbReference>
<dbReference type="SUPFAM" id="SSF52540">
    <property type="entry name" value="P-loop containing nucleoside triphosphate hydrolases"/>
    <property type="match status" value="1"/>
</dbReference>
<dbReference type="GO" id="GO:0007018">
    <property type="term" value="P:microtubule-based movement"/>
    <property type="evidence" value="ECO:0007669"/>
    <property type="project" value="InterPro"/>
</dbReference>
<dbReference type="PANTHER" id="PTHR47968">
    <property type="entry name" value="CENTROMERE PROTEIN E"/>
    <property type="match status" value="1"/>
</dbReference>
<dbReference type="InterPro" id="IPR036961">
    <property type="entry name" value="Kinesin_motor_dom_sf"/>
</dbReference>
<dbReference type="PANTHER" id="PTHR47968:SF50">
    <property type="entry name" value="KINESIN-LIKE PROTEIN"/>
    <property type="match status" value="1"/>
</dbReference>
<evidence type="ECO:0000256" key="3">
    <source>
        <dbReference type="SAM" id="MobiDB-lite"/>
    </source>
</evidence>
<evidence type="ECO:0000313" key="6">
    <source>
        <dbReference type="Proteomes" id="UP000236333"/>
    </source>
</evidence>
<proteinExistence type="inferred from homology"/>
<dbReference type="GO" id="GO:0008017">
    <property type="term" value="F:microtubule binding"/>
    <property type="evidence" value="ECO:0007669"/>
    <property type="project" value="InterPro"/>
</dbReference>
<dbReference type="OrthoDB" id="3176171at2759"/>
<dbReference type="InterPro" id="IPR027640">
    <property type="entry name" value="Kinesin-like_fam"/>
</dbReference>
<dbReference type="InterPro" id="IPR027417">
    <property type="entry name" value="P-loop_NTPase"/>
</dbReference>
<evidence type="ECO:0000256" key="2">
    <source>
        <dbReference type="PROSITE-ProRule" id="PRU00283"/>
    </source>
</evidence>
<dbReference type="GO" id="GO:0003777">
    <property type="term" value="F:microtubule motor activity"/>
    <property type="evidence" value="ECO:0007669"/>
    <property type="project" value="InterPro"/>
</dbReference>
<evidence type="ECO:0000259" key="4">
    <source>
        <dbReference type="PROSITE" id="PS50067"/>
    </source>
</evidence>
<name>A0A2J8A2R1_9CHLO</name>
<dbReference type="Proteomes" id="UP000236333">
    <property type="component" value="Unassembled WGS sequence"/>
</dbReference>
<dbReference type="GO" id="GO:0005874">
    <property type="term" value="C:microtubule"/>
    <property type="evidence" value="ECO:0007669"/>
    <property type="project" value="TreeGrafter"/>
</dbReference>
<dbReference type="Pfam" id="PF00225">
    <property type="entry name" value="Kinesin"/>
    <property type="match status" value="1"/>
</dbReference>
<dbReference type="InterPro" id="IPR001752">
    <property type="entry name" value="Kinesin_motor_dom"/>
</dbReference>
<comment type="caution">
    <text evidence="5">The sequence shown here is derived from an EMBL/GenBank/DDBJ whole genome shotgun (WGS) entry which is preliminary data.</text>
</comment>